<sequence length="344" mass="36227">MTGTVRSIVSFFVLCSLALAAGGACADELLVGNKSADSVWRLSLRDGRKTGEFRTGKAPHEIAVAGNGRFALVSNYGRETSGNTLSVLDLVGGKPTRSIDLGEHGAPHGLRLLPGDKRALVTTEGSASLLIVDVERGVVERVIEVGEGTGHMVALSPDAKTAYVTKINAGTLSRIDLVSGLKTHERAAGKGAEGVAVSPDGKEVWVTNRQEGAVTVHDPASLALRRRMSSKGFPIRVVFTADGRYALVTNATAANVAVFDARTKLRVATIELAEPGVSYNQSMLGDTAMPIGAVIDPTRQRAYVAISGGDRIAVIDTREWKVVGHWPAGREPDALGLVTGRSER</sequence>
<dbReference type="EMBL" id="JAVDTT010000003">
    <property type="protein sequence ID" value="MDR6842266.1"/>
    <property type="molecule type" value="Genomic_DNA"/>
</dbReference>
<keyword evidence="1" id="KW-0732">Signal</keyword>
<dbReference type="PANTHER" id="PTHR47197">
    <property type="entry name" value="PROTEIN NIRF"/>
    <property type="match status" value="1"/>
</dbReference>
<evidence type="ECO:0000256" key="1">
    <source>
        <dbReference type="SAM" id="SignalP"/>
    </source>
</evidence>
<dbReference type="SUPFAM" id="SSF50974">
    <property type="entry name" value="Nitrous oxide reductase, N-terminal domain"/>
    <property type="match status" value="1"/>
</dbReference>
<dbReference type="InterPro" id="IPR011045">
    <property type="entry name" value="N2O_reductase_N"/>
</dbReference>
<evidence type="ECO:0000313" key="2">
    <source>
        <dbReference type="EMBL" id="MDR6842266.1"/>
    </source>
</evidence>
<dbReference type="GO" id="GO:0003677">
    <property type="term" value="F:DNA binding"/>
    <property type="evidence" value="ECO:0007669"/>
    <property type="project" value="UniProtKB-KW"/>
</dbReference>
<dbReference type="PROSITE" id="PS51257">
    <property type="entry name" value="PROKAR_LIPOPROTEIN"/>
    <property type="match status" value="1"/>
</dbReference>
<dbReference type="Proteomes" id="UP001254759">
    <property type="component" value="Unassembled WGS sequence"/>
</dbReference>
<proteinExistence type="predicted"/>
<gene>
    <name evidence="2" type="ORF">J2W94_002560</name>
</gene>
<dbReference type="InterPro" id="IPR019405">
    <property type="entry name" value="Lactonase_7-beta_prop"/>
</dbReference>
<dbReference type="InterPro" id="IPR051200">
    <property type="entry name" value="Host-pathogen_enzymatic-act"/>
</dbReference>
<feature type="signal peptide" evidence="1">
    <location>
        <begin position="1"/>
        <end position="26"/>
    </location>
</feature>
<dbReference type="Pfam" id="PF10282">
    <property type="entry name" value="Lactonase"/>
    <property type="match status" value="1"/>
</dbReference>
<comment type="caution">
    <text evidence="2">The sequence shown here is derived from an EMBL/GenBank/DDBJ whole genome shotgun (WGS) entry which is preliminary data.</text>
</comment>
<dbReference type="PANTHER" id="PTHR47197:SF3">
    <property type="entry name" value="DIHYDRO-HEME D1 DEHYDROGENASE"/>
    <property type="match status" value="1"/>
</dbReference>
<protein>
    <submittedName>
        <fullName evidence="2">DNA-binding beta-propeller fold protein YncE</fullName>
    </submittedName>
</protein>
<keyword evidence="2" id="KW-0238">DNA-binding</keyword>
<reference evidence="2 3" key="1">
    <citation type="submission" date="2023-07" db="EMBL/GenBank/DDBJ databases">
        <title>Sorghum-associated microbial communities from plants grown in Nebraska, USA.</title>
        <authorList>
            <person name="Schachtman D."/>
        </authorList>
    </citation>
    <scope>NUCLEOTIDE SEQUENCE [LARGE SCALE GENOMIC DNA]</scope>
    <source>
        <strain evidence="2 3">BE107</strain>
    </source>
</reference>
<dbReference type="Gene3D" id="2.130.10.10">
    <property type="entry name" value="YVTN repeat-like/Quinoprotein amine dehydrogenase"/>
    <property type="match status" value="2"/>
</dbReference>
<feature type="chain" id="PRO_5046080399" evidence="1">
    <location>
        <begin position="27"/>
        <end position="344"/>
    </location>
</feature>
<accession>A0ABU1RU13</accession>
<organism evidence="2 3">
    <name type="scientific">Pseudoxanthomonas sacheonensis</name>
    <dbReference type="NCBI Taxonomy" id="443615"/>
    <lineage>
        <taxon>Bacteria</taxon>
        <taxon>Pseudomonadati</taxon>
        <taxon>Pseudomonadota</taxon>
        <taxon>Gammaproteobacteria</taxon>
        <taxon>Lysobacterales</taxon>
        <taxon>Lysobacteraceae</taxon>
        <taxon>Pseudoxanthomonas</taxon>
    </lineage>
</organism>
<dbReference type="InterPro" id="IPR015943">
    <property type="entry name" value="WD40/YVTN_repeat-like_dom_sf"/>
</dbReference>
<keyword evidence="3" id="KW-1185">Reference proteome</keyword>
<evidence type="ECO:0000313" key="3">
    <source>
        <dbReference type="Proteomes" id="UP001254759"/>
    </source>
</evidence>
<name>A0ABU1RU13_9GAMM</name>
<dbReference type="RefSeq" id="WP_310094009.1">
    <property type="nucleotide sequence ID" value="NZ_JAVDTT010000003.1"/>
</dbReference>